<dbReference type="EMBL" id="MU273533">
    <property type="protein sequence ID" value="KAI0032886.1"/>
    <property type="molecule type" value="Genomic_DNA"/>
</dbReference>
<gene>
    <name evidence="1" type="ORF">K488DRAFT_78197</name>
</gene>
<name>A0ACB8QNE9_9AGAM</name>
<protein>
    <submittedName>
        <fullName evidence="1">S-adenosyl-L-methionine-dependent methyltransferase</fullName>
    </submittedName>
</protein>
<evidence type="ECO:0000313" key="1">
    <source>
        <dbReference type="EMBL" id="KAI0032886.1"/>
    </source>
</evidence>
<keyword evidence="1" id="KW-0489">Methyltransferase</keyword>
<sequence length="447" mass="48064">MATESTTPLSALLRLLASSVESLEAAYAKEGVPFPSLDAPNAASPLAIDPEASHLARVAVAAAYQVIATVRDPIETVQHTAASYYASAALGVSVDLHVANILKEGGDEGVHIDEIAAQAGVPGDGLARVLRYLATRHIFREVKPDTFANNRISSTLIKKHLLAEIKADPEVEYEGSPAAATVGHHADEGMKGATALSSWIRTGHTTWPAPFNQGNGTDLDLFKWFEVEPYRGRRFHVAMTGSMGRYPDEIFTNAFDWAALPHGAQVVDVGASVGTVTHTLLRTFPNLRGVVQDLEKCIAQDAPKYWDENMPDALQDGRPVQGAAVYFLRNVLHDWPDAAAARILSILRGASAPESKLVIFDAIMPYACAYDGPFADAVAPVKAPWPLLANMGMALGGFVTWVDLHMLNAFNGKERTVGEFIELGRKSGWKLESLRPGMMAALVFSAA</sequence>
<reference evidence="1" key="2">
    <citation type="journal article" date="2022" name="New Phytol.">
        <title>Evolutionary transition to the ectomycorrhizal habit in the genomes of a hyperdiverse lineage of mushroom-forming fungi.</title>
        <authorList>
            <person name="Looney B."/>
            <person name="Miyauchi S."/>
            <person name="Morin E."/>
            <person name="Drula E."/>
            <person name="Courty P.E."/>
            <person name="Kohler A."/>
            <person name="Kuo A."/>
            <person name="LaButti K."/>
            <person name="Pangilinan J."/>
            <person name="Lipzen A."/>
            <person name="Riley R."/>
            <person name="Andreopoulos W."/>
            <person name="He G."/>
            <person name="Johnson J."/>
            <person name="Nolan M."/>
            <person name="Tritt A."/>
            <person name="Barry K.W."/>
            <person name="Grigoriev I.V."/>
            <person name="Nagy L.G."/>
            <person name="Hibbett D."/>
            <person name="Henrissat B."/>
            <person name="Matheny P.B."/>
            <person name="Labbe J."/>
            <person name="Martin F.M."/>
        </authorList>
    </citation>
    <scope>NUCLEOTIDE SEQUENCE</scope>
    <source>
        <strain evidence="1">EC-137</strain>
    </source>
</reference>
<keyword evidence="1" id="KW-0808">Transferase</keyword>
<keyword evidence="2" id="KW-1185">Reference proteome</keyword>
<comment type="caution">
    <text evidence="1">The sequence shown here is derived from an EMBL/GenBank/DDBJ whole genome shotgun (WGS) entry which is preliminary data.</text>
</comment>
<reference evidence="1" key="1">
    <citation type="submission" date="2021-02" db="EMBL/GenBank/DDBJ databases">
        <authorList>
            <consortium name="DOE Joint Genome Institute"/>
            <person name="Ahrendt S."/>
            <person name="Looney B.P."/>
            <person name="Miyauchi S."/>
            <person name="Morin E."/>
            <person name="Drula E."/>
            <person name="Courty P.E."/>
            <person name="Chicoki N."/>
            <person name="Fauchery L."/>
            <person name="Kohler A."/>
            <person name="Kuo A."/>
            <person name="Labutti K."/>
            <person name="Pangilinan J."/>
            <person name="Lipzen A."/>
            <person name="Riley R."/>
            <person name="Andreopoulos W."/>
            <person name="He G."/>
            <person name="Johnson J."/>
            <person name="Barry K.W."/>
            <person name="Grigoriev I.V."/>
            <person name="Nagy L."/>
            <person name="Hibbett D."/>
            <person name="Henrissat B."/>
            <person name="Matheny P.B."/>
            <person name="Labbe J."/>
            <person name="Martin F."/>
        </authorList>
    </citation>
    <scope>NUCLEOTIDE SEQUENCE</scope>
    <source>
        <strain evidence="1">EC-137</strain>
    </source>
</reference>
<accession>A0ACB8QNE9</accession>
<proteinExistence type="predicted"/>
<evidence type="ECO:0000313" key="2">
    <source>
        <dbReference type="Proteomes" id="UP000814128"/>
    </source>
</evidence>
<organism evidence="1 2">
    <name type="scientific">Vararia minispora EC-137</name>
    <dbReference type="NCBI Taxonomy" id="1314806"/>
    <lineage>
        <taxon>Eukaryota</taxon>
        <taxon>Fungi</taxon>
        <taxon>Dikarya</taxon>
        <taxon>Basidiomycota</taxon>
        <taxon>Agaricomycotina</taxon>
        <taxon>Agaricomycetes</taxon>
        <taxon>Russulales</taxon>
        <taxon>Lachnocladiaceae</taxon>
        <taxon>Vararia</taxon>
    </lineage>
</organism>
<dbReference type="Proteomes" id="UP000814128">
    <property type="component" value="Unassembled WGS sequence"/>
</dbReference>